<accession>A0A0F9A8Z2</accession>
<comment type="caution">
    <text evidence="1">The sequence shown here is derived from an EMBL/GenBank/DDBJ whole genome shotgun (WGS) entry which is preliminary data.</text>
</comment>
<reference evidence="1" key="1">
    <citation type="journal article" date="2015" name="Nature">
        <title>Complex archaea that bridge the gap between prokaryotes and eukaryotes.</title>
        <authorList>
            <person name="Spang A."/>
            <person name="Saw J.H."/>
            <person name="Jorgensen S.L."/>
            <person name="Zaremba-Niedzwiedzka K."/>
            <person name="Martijn J."/>
            <person name="Lind A.E."/>
            <person name="van Eijk R."/>
            <person name="Schleper C."/>
            <person name="Guy L."/>
            <person name="Ettema T.J."/>
        </authorList>
    </citation>
    <scope>NUCLEOTIDE SEQUENCE</scope>
</reference>
<evidence type="ECO:0000313" key="1">
    <source>
        <dbReference type="EMBL" id="KKK94650.1"/>
    </source>
</evidence>
<gene>
    <name evidence="1" type="ORF">LCGC14_2680730</name>
</gene>
<organism evidence="1">
    <name type="scientific">marine sediment metagenome</name>
    <dbReference type="NCBI Taxonomy" id="412755"/>
    <lineage>
        <taxon>unclassified sequences</taxon>
        <taxon>metagenomes</taxon>
        <taxon>ecological metagenomes</taxon>
    </lineage>
</organism>
<dbReference type="AlphaFoldDB" id="A0A0F9A8Z2"/>
<proteinExistence type="predicted"/>
<name>A0A0F9A8Z2_9ZZZZ</name>
<dbReference type="EMBL" id="LAZR01047251">
    <property type="protein sequence ID" value="KKK94650.1"/>
    <property type="molecule type" value="Genomic_DNA"/>
</dbReference>
<protein>
    <submittedName>
        <fullName evidence="1">Uncharacterized protein</fullName>
    </submittedName>
</protein>
<sequence>MKLAWVVIVGSGVGMFVMYKLGEVVACLQDVVGATVGG</sequence>